<dbReference type="InterPro" id="IPR050984">
    <property type="entry name" value="Gfo/Idh/MocA_domain"/>
</dbReference>
<dbReference type="GO" id="GO:0016491">
    <property type="term" value="F:oxidoreductase activity"/>
    <property type="evidence" value="ECO:0007669"/>
    <property type="project" value="UniProtKB-KW"/>
</dbReference>
<dbReference type="SUPFAM" id="SSF55347">
    <property type="entry name" value="Glyceraldehyde-3-phosphate dehydrogenase-like, C-terminal domain"/>
    <property type="match status" value="1"/>
</dbReference>
<dbReference type="InterPro" id="IPR055170">
    <property type="entry name" value="GFO_IDH_MocA-like_dom"/>
</dbReference>
<evidence type="ECO:0000259" key="3">
    <source>
        <dbReference type="Pfam" id="PF01408"/>
    </source>
</evidence>
<dbReference type="InterPro" id="IPR000683">
    <property type="entry name" value="Gfo/Idh/MocA-like_OxRdtase_N"/>
</dbReference>
<evidence type="ECO:0000256" key="1">
    <source>
        <dbReference type="ARBA" id="ARBA00010928"/>
    </source>
</evidence>
<dbReference type="AlphaFoldDB" id="A0AAC9Y0D7"/>
<dbReference type="Pfam" id="PF01408">
    <property type="entry name" value="GFO_IDH_MocA"/>
    <property type="match status" value="1"/>
</dbReference>
<reference evidence="5 6" key="1">
    <citation type="submission" date="2017-07" db="EMBL/GenBank/DDBJ databases">
        <title>Lactobacillus curvatus MRS6 whole genome.</title>
        <authorList>
            <person name="Jans C."/>
            <person name="Lagler S."/>
            <person name="Lacroix C."/>
            <person name="Meile L."/>
            <person name="Stevens M.J.A."/>
        </authorList>
    </citation>
    <scope>NUCLEOTIDE SEQUENCE [LARGE SCALE GENOMIC DNA]</scope>
    <source>
        <strain evidence="5 6">MRS6</strain>
    </source>
</reference>
<evidence type="ECO:0000313" key="6">
    <source>
        <dbReference type="Proteomes" id="UP000199749"/>
    </source>
</evidence>
<protein>
    <submittedName>
        <fullName evidence="5">Oxidoreductase</fullName>
    </submittedName>
</protein>
<gene>
    <name evidence="5" type="ORF">CG419_02405</name>
</gene>
<dbReference type="EMBL" id="CP022474">
    <property type="protein sequence ID" value="ASN59537.1"/>
    <property type="molecule type" value="Genomic_DNA"/>
</dbReference>
<dbReference type="Pfam" id="PF22725">
    <property type="entry name" value="GFO_IDH_MocA_C3"/>
    <property type="match status" value="1"/>
</dbReference>
<dbReference type="Gene3D" id="3.40.50.720">
    <property type="entry name" value="NAD(P)-binding Rossmann-like Domain"/>
    <property type="match status" value="1"/>
</dbReference>
<evidence type="ECO:0000259" key="4">
    <source>
        <dbReference type="Pfam" id="PF22725"/>
    </source>
</evidence>
<feature type="domain" description="Gfo/Idh/MocA-like oxidoreductase N-terminal" evidence="3">
    <location>
        <begin position="17"/>
        <end position="132"/>
    </location>
</feature>
<dbReference type="InterPro" id="IPR036291">
    <property type="entry name" value="NAD(P)-bd_dom_sf"/>
</dbReference>
<name>A0AAC9Y0D7_LATCU</name>
<feature type="domain" description="GFO/IDH/MocA-like oxidoreductase" evidence="4">
    <location>
        <begin position="152"/>
        <end position="248"/>
    </location>
</feature>
<evidence type="ECO:0000256" key="2">
    <source>
        <dbReference type="ARBA" id="ARBA00023002"/>
    </source>
</evidence>
<dbReference type="Proteomes" id="UP000199749">
    <property type="component" value="Chromosome"/>
</dbReference>
<sequence>MAVTDYDSKGLILLTTLNWGIIGLGNIANSFATYFNQPDGHIYGAASRSLDKAQAFADQYNIPHAFGSYADMLADDNIDIVYIATPHNYHFESIMASLEAGKHVFCEKAITMNRRELNAAKALANEKHLILAEAMTIYHMPLFAEIERQQVANHLGALKSIQVSFGSYKELDPNNRFFSPALAGGAMLDIGVYALSFARRMLTAKPELVATQWVPSESGVDQQSTLLLNNTHNEMVTVTLNIHAKMPKQGVLVYENGYVTVDDYPRPDKATLTFPDGRVETIQAGDATNAMNYELHDFQETVRGNQSNDTLELSSDVMDIMSDARAEWGFVYPFEKRTDLD</sequence>
<keyword evidence="2" id="KW-0560">Oxidoreductase</keyword>
<dbReference type="GO" id="GO:0000166">
    <property type="term" value="F:nucleotide binding"/>
    <property type="evidence" value="ECO:0007669"/>
    <property type="project" value="InterPro"/>
</dbReference>
<evidence type="ECO:0000313" key="5">
    <source>
        <dbReference type="EMBL" id="ASN59537.1"/>
    </source>
</evidence>
<dbReference type="SUPFAM" id="SSF51735">
    <property type="entry name" value="NAD(P)-binding Rossmann-fold domains"/>
    <property type="match status" value="1"/>
</dbReference>
<accession>A0AAC9Y0D7</accession>
<organism evidence="5 6">
    <name type="scientific">Latilactobacillus curvatus</name>
    <name type="common">Lactobacillus curvatus</name>
    <dbReference type="NCBI Taxonomy" id="28038"/>
    <lineage>
        <taxon>Bacteria</taxon>
        <taxon>Bacillati</taxon>
        <taxon>Bacillota</taxon>
        <taxon>Bacilli</taxon>
        <taxon>Lactobacillales</taxon>
        <taxon>Lactobacillaceae</taxon>
        <taxon>Latilactobacillus</taxon>
    </lineage>
</organism>
<dbReference type="PANTHER" id="PTHR22604">
    <property type="entry name" value="OXIDOREDUCTASES"/>
    <property type="match status" value="1"/>
</dbReference>
<comment type="similarity">
    <text evidence="1">Belongs to the Gfo/Idh/MocA family.</text>
</comment>
<dbReference type="PANTHER" id="PTHR22604:SF105">
    <property type="entry name" value="TRANS-1,2-DIHYDROBENZENE-1,2-DIOL DEHYDROGENASE"/>
    <property type="match status" value="1"/>
</dbReference>
<proteinExistence type="inferred from homology"/>
<dbReference type="Gene3D" id="3.30.360.10">
    <property type="entry name" value="Dihydrodipicolinate Reductase, domain 2"/>
    <property type="match status" value="1"/>
</dbReference>